<dbReference type="EMBL" id="HACG01044258">
    <property type="protein sequence ID" value="CEK91123.1"/>
    <property type="molecule type" value="Transcribed_RNA"/>
</dbReference>
<gene>
    <name evidence="1" type="primary">ORF181135</name>
</gene>
<proteinExistence type="predicted"/>
<protein>
    <submittedName>
        <fullName evidence="1">Uncharacterized protein</fullName>
    </submittedName>
</protein>
<evidence type="ECO:0000313" key="1">
    <source>
        <dbReference type="EMBL" id="CEK91123.1"/>
    </source>
</evidence>
<sequence length="76" mass="8761">MNKFPWQELNEGLCHNMTYLNRLVELIVGHNMFLKSTTESVYVNKPRRDSVSSLLRKCELSESLPGHNANQSAVRK</sequence>
<organism evidence="1">
    <name type="scientific">Arion vulgaris</name>
    <dbReference type="NCBI Taxonomy" id="1028688"/>
    <lineage>
        <taxon>Eukaryota</taxon>
        <taxon>Metazoa</taxon>
        <taxon>Spiralia</taxon>
        <taxon>Lophotrochozoa</taxon>
        <taxon>Mollusca</taxon>
        <taxon>Gastropoda</taxon>
        <taxon>Heterobranchia</taxon>
        <taxon>Euthyneura</taxon>
        <taxon>Panpulmonata</taxon>
        <taxon>Eupulmonata</taxon>
        <taxon>Stylommatophora</taxon>
        <taxon>Helicina</taxon>
        <taxon>Arionoidea</taxon>
        <taxon>Arionidae</taxon>
        <taxon>Arion</taxon>
    </lineage>
</organism>
<accession>A0A0B7BDQ6</accession>
<reference evidence="1" key="1">
    <citation type="submission" date="2014-12" db="EMBL/GenBank/DDBJ databases">
        <title>Insight into the proteome of Arion vulgaris.</title>
        <authorList>
            <person name="Aradska J."/>
            <person name="Bulat T."/>
            <person name="Smidak R."/>
            <person name="Sarate P."/>
            <person name="Gangsoo J."/>
            <person name="Sialana F."/>
            <person name="Bilban M."/>
            <person name="Lubec G."/>
        </authorList>
    </citation>
    <scope>NUCLEOTIDE SEQUENCE</scope>
    <source>
        <tissue evidence="1">Skin</tissue>
    </source>
</reference>
<dbReference type="AlphaFoldDB" id="A0A0B7BDQ6"/>
<name>A0A0B7BDQ6_9EUPU</name>